<evidence type="ECO:0000256" key="1">
    <source>
        <dbReference type="ARBA" id="ARBA00005988"/>
    </source>
</evidence>
<organism evidence="3">
    <name type="scientific">marine sediment metagenome</name>
    <dbReference type="NCBI Taxonomy" id="412755"/>
    <lineage>
        <taxon>unclassified sequences</taxon>
        <taxon>metagenomes</taxon>
        <taxon>ecological metagenomes</taxon>
    </lineage>
</organism>
<dbReference type="PANTHER" id="PTHR11532">
    <property type="entry name" value="PROTEASE M14 CARBOXYPEPTIDASE"/>
    <property type="match status" value="1"/>
</dbReference>
<dbReference type="Gene3D" id="3.40.630.10">
    <property type="entry name" value="Zn peptidases"/>
    <property type="match status" value="1"/>
</dbReference>
<dbReference type="InterPro" id="IPR050753">
    <property type="entry name" value="Peptidase_M14_domain"/>
</dbReference>
<proteinExistence type="inferred from homology"/>
<dbReference type="SMART" id="SM00631">
    <property type="entry name" value="Zn_pept"/>
    <property type="match status" value="1"/>
</dbReference>
<dbReference type="AlphaFoldDB" id="X1TAQ8"/>
<dbReference type="EMBL" id="BARW01017563">
    <property type="protein sequence ID" value="GAJ02428.1"/>
    <property type="molecule type" value="Genomic_DNA"/>
</dbReference>
<comment type="caution">
    <text evidence="3">The sequence shown here is derived from an EMBL/GenBank/DDBJ whole genome shotgun (WGS) entry which is preliminary data.</text>
</comment>
<dbReference type="PROSITE" id="PS00132">
    <property type="entry name" value="CARBOXYPEPT_ZN_1"/>
    <property type="match status" value="1"/>
</dbReference>
<dbReference type="GO" id="GO:0008270">
    <property type="term" value="F:zinc ion binding"/>
    <property type="evidence" value="ECO:0007669"/>
    <property type="project" value="InterPro"/>
</dbReference>
<dbReference type="Pfam" id="PF00246">
    <property type="entry name" value="Peptidase_M14"/>
    <property type="match status" value="1"/>
</dbReference>
<protein>
    <recommendedName>
        <fullName evidence="2">Peptidase M14 domain-containing protein</fullName>
    </recommendedName>
</protein>
<accession>X1TAQ8</accession>
<evidence type="ECO:0000313" key="3">
    <source>
        <dbReference type="EMBL" id="GAJ02428.1"/>
    </source>
</evidence>
<dbReference type="GO" id="GO:0004181">
    <property type="term" value="F:metallocarboxypeptidase activity"/>
    <property type="evidence" value="ECO:0007669"/>
    <property type="project" value="InterPro"/>
</dbReference>
<dbReference type="PRINTS" id="PR00765">
    <property type="entry name" value="CRBOXYPTASEA"/>
</dbReference>
<evidence type="ECO:0000259" key="2">
    <source>
        <dbReference type="PROSITE" id="PS52035"/>
    </source>
</evidence>
<reference evidence="3" key="1">
    <citation type="journal article" date="2014" name="Front. Microbiol.">
        <title>High frequency of phylogenetically diverse reductive dehalogenase-homologous genes in deep subseafloor sedimentary metagenomes.</title>
        <authorList>
            <person name="Kawai M."/>
            <person name="Futagami T."/>
            <person name="Toyoda A."/>
            <person name="Takaki Y."/>
            <person name="Nishi S."/>
            <person name="Hori S."/>
            <person name="Arai W."/>
            <person name="Tsubouchi T."/>
            <person name="Morono Y."/>
            <person name="Uchiyama I."/>
            <person name="Ito T."/>
            <person name="Fujiyama A."/>
            <person name="Inagaki F."/>
            <person name="Takami H."/>
        </authorList>
    </citation>
    <scope>NUCLEOTIDE SEQUENCE</scope>
    <source>
        <strain evidence="3">Expedition CK06-06</strain>
    </source>
</reference>
<dbReference type="InterPro" id="IPR057246">
    <property type="entry name" value="CARBOXYPEPT_ZN_1"/>
</dbReference>
<dbReference type="InterPro" id="IPR000834">
    <property type="entry name" value="Peptidase_M14"/>
</dbReference>
<dbReference type="SUPFAM" id="SSF53187">
    <property type="entry name" value="Zn-dependent exopeptidases"/>
    <property type="match status" value="1"/>
</dbReference>
<dbReference type="GO" id="GO:0005615">
    <property type="term" value="C:extracellular space"/>
    <property type="evidence" value="ECO:0007669"/>
    <property type="project" value="TreeGrafter"/>
</dbReference>
<sequence length="277" mass="31732">MGITSFQSLAGVTTSTDHPIQSHSTFGENEQIVKIMLSESSTFGEVINHDFSILEIDASKTYVVVYVSLTDIEWMDVMGFSYEILYENYAEMNRWDTNPALLRDFTSYAALTTQLQDIEDTYPDIAKLYDLGQSVQGRTIWGLKITDNPTVEEDEPEVRICGCHHGNELMSVELPLLLAWYLVDNYGSDPYIEGLVNDRETWIIPMVNPDGREANTRYNANGIDLNRDYGYMWDVYSDCYTQPETRAIRTHALDNNFVLSLSFHTSGDIVNYIWNYK</sequence>
<feature type="domain" description="Peptidase M14" evidence="2">
    <location>
        <begin position="104"/>
        <end position="277"/>
    </location>
</feature>
<gene>
    <name evidence="3" type="ORF">S12H4_30303</name>
</gene>
<feature type="non-terminal residue" evidence="3">
    <location>
        <position position="277"/>
    </location>
</feature>
<comment type="similarity">
    <text evidence="1">Belongs to the peptidase M14 family.</text>
</comment>
<name>X1TAQ8_9ZZZZ</name>
<dbReference type="GO" id="GO:0016485">
    <property type="term" value="P:protein processing"/>
    <property type="evidence" value="ECO:0007669"/>
    <property type="project" value="TreeGrafter"/>
</dbReference>
<dbReference type="PROSITE" id="PS52035">
    <property type="entry name" value="PEPTIDASE_M14"/>
    <property type="match status" value="1"/>
</dbReference>
<dbReference type="PANTHER" id="PTHR11532:SF84">
    <property type="entry name" value="CARBOXYPEPTIDASE M"/>
    <property type="match status" value="1"/>
</dbReference>
<dbReference type="GO" id="GO:0006518">
    <property type="term" value="P:peptide metabolic process"/>
    <property type="evidence" value="ECO:0007669"/>
    <property type="project" value="TreeGrafter"/>
</dbReference>